<accession>A0A1M5YHJ8</accession>
<dbReference type="OrthoDB" id="9815289at2"/>
<name>A0A1M5YHJ8_9CLOT</name>
<evidence type="ECO:0000313" key="2">
    <source>
        <dbReference type="Proteomes" id="UP000184526"/>
    </source>
</evidence>
<keyword evidence="2" id="KW-1185">Reference proteome</keyword>
<dbReference type="EMBL" id="FQXP01000015">
    <property type="protein sequence ID" value="SHI11521.1"/>
    <property type="molecule type" value="Genomic_DNA"/>
</dbReference>
<evidence type="ECO:0000313" key="1">
    <source>
        <dbReference type="EMBL" id="SHI11521.1"/>
    </source>
</evidence>
<sequence>MWTVITNNSYVYEKFKDDLNVVYLDDGSYMEVLYKVRDKVHEGFKLLTHPLAGSIKPNQTPYRSVVLQEQKQGLDFYSLQLVENSISSAEKFLKMKALPKWSDKTLGDFKTIDLSLVSGAVANKFINKIQIY</sequence>
<dbReference type="RefSeq" id="WP_072832757.1">
    <property type="nucleotide sequence ID" value="NZ_FQXP01000015.1"/>
</dbReference>
<organism evidence="1 2">
    <name type="scientific">Clostridium collagenovorans DSM 3089</name>
    <dbReference type="NCBI Taxonomy" id="1121306"/>
    <lineage>
        <taxon>Bacteria</taxon>
        <taxon>Bacillati</taxon>
        <taxon>Bacillota</taxon>
        <taxon>Clostridia</taxon>
        <taxon>Eubacteriales</taxon>
        <taxon>Clostridiaceae</taxon>
        <taxon>Clostridium</taxon>
    </lineage>
</organism>
<dbReference type="STRING" id="1121306.SAMN02745196_02948"/>
<dbReference type="NCBIfam" id="NF038093">
    <property type="entry name" value="GrdX"/>
    <property type="match status" value="1"/>
</dbReference>
<protein>
    <recommendedName>
        <fullName evidence="3">GrdX protein</fullName>
    </recommendedName>
</protein>
<dbReference type="AlphaFoldDB" id="A0A1M5YHJ8"/>
<dbReference type="Proteomes" id="UP000184526">
    <property type="component" value="Unassembled WGS sequence"/>
</dbReference>
<proteinExistence type="predicted"/>
<dbReference type="InterPro" id="IPR047735">
    <property type="entry name" value="GrdX-like"/>
</dbReference>
<evidence type="ECO:0008006" key="3">
    <source>
        <dbReference type="Google" id="ProtNLM"/>
    </source>
</evidence>
<reference evidence="1 2" key="1">
    <citation type="submission" date="2016-11" db="EMBL/GenBank/DDBJ databases">
        <authorList>
            <person name="Jaros S."/>
            <person name="Januszkiewicz K."/>
            <person name="Wedrychowicz H."/>
        </authorList>
    </citation>
    <scope>NUCLEOTIDE SEQUENCE [LARGE SCALE GENOMIC DNA]</scope>
    <source>
        <strain evidence="1 2">DSM 3089</strain>
    </source>
</reference>
<gene>
    <name evidence="1" type="ORF">SAMN02745196_02948</name>
</gene>